<evidence type="ECO:0000313" key="7">
    <source>
        <dbReference type="EMBL" id="EOB14662.1"/>
    </source>
</evidence>
<dbReference type="GO" id="GO:0016787">
    <property type="term" value="F:hydrolase activity"/>
    <property type="evidence" value="ECO:0007669"/>
    <property type="project" value="UniProtKB-KW"/>
</dbReference>
<dbReference type="GO" id="GO:0006401">
    <property type="term" value="P:RNA catabolic process"/>
    <property type="evidence" value="ECO:0007669"/>
    <property type="project" value="UniProtKB-ARBA"/>
</dbReference>
<feature type="domain" description="Helicase ATP-binding" evidence="5">
    <location>
        <begin position="1"/>
        <end position="128"/>
    </location>
</feature>
<dbReference type="InterPro" id="IPR011545">
    <property type="entry name" value="DEAD/DEAH_box_helicase_dom"/>
</dbReference>
<gene>
    <name evidence="7" type="primary">MTR4</name>
    <name evidence="7" type="ORF">NBO_19g0015</name>
</gene>
<accession>R0KWQ5</accession>
<dbReference type="GO" id="GO:0003676">
    <property type="term" value="F:nucleic acid binding"/>
    <property type="evidence" value="ECO:0007669"/>
    <property type="project" value="InterPro"/>
</dbReference>
<dbReference type="InterPro" id="IPR014001">
    <property type="entry name" value="Helicase_ATP-bd"/>
</dbReference>
<dbReference type="GO" id="GO:0005524">
    <property type="term" value="F:ATP binding"/>
    <property type="evidence" value="ECO:0007669"/>
    <property type="project" value="UniProtKB-KW"/>
</dbReference>
<dbReference type="Pfam" id="PF00271">
    <property type="entry name" value="Helicase_C"/>
    <property type="match status" value="1"/>
</dbReference>
<dbReference type="EMBL" id="KB908927">
    <property type="protein sequence ID" value="EOB14662.1"/>
    <property type="molecule type" value="Genomic_DNA"/>
</dbReference>
<dbReference type="FunFam" id="3.40.50.300:FF:000083">
    <property type="entry name" value="ATP-dependent RNA helicase DOB1"/>
    <property type="match status" value="1"/>
</dbReference>
<keyword evidence="3 7" id="KW-0347">Helicase</keyword>
<dbReference type="PROSITE" id="PS51192">
    <property type="entry name" value="HELICASE_ATP_BIND_1"/>
    <property type="match status" value="1"/>
</dbReference>
<dbReference type="InterPro" id="IPR001650">
    <property type="entry name" value="Helicase_C-like"/>
</dbReference>
<dbReference type="CDD" id="cd18795">
    <property type="entry name" value="SF2_C_Ski2"/>
    <property type="match status" value="1"/>
</dbReference>
<dbReference type="PROSITE" id="PS51194">
    <property type="entry name" value="HELICASE_CTER"/>
    <property type="match status" value="1"/>
</dbReference>
<dbReference type="SMART" id="SM00487">
    <property type="entry name" value="DEXDc"/>
    <property type="match status" value="1"/>
</dbReference>
<dbReference type="HOGENOM" id="CLU_002902_0_0_1"/>
<sequence length="810" mass="93955">MSLRNNQRVVYTSPIKALSNQKYRELLEEFTDVGLMTGDVTINPTASCLVMTTEILRNMLYRGSEVIREIHWIIFDEIHYMRDRERGVVWEETIILLPSHVRMVFLSATIPNALEFAEWISFIQKQIVHVVYTEKRITPLVHYFRTNKLYKIKDNKFHKEEFQKAMKTIKKKRVNEKDVMEVLDDISLPAVVFSFRRKDCEYFAMRLEQDFLTDEEKKVVRTVFDNAICGLRKEDRDIPIIQNILPLLCRGIGIHHSGLLPIVKEIVEILFQEGYLKVLFATETFSIGLNMPAKSVVFVGLKKFDGIRNRMLTSAEYVQMSGRAGRRGIDKMGLVVSLVSEAMTYKDLKELFSCAKDNLISAFRLTYNMILNLMRVEGLDPLFLISRSFHHFQAFKQGKAKEKELFEMYEEIKNLPSNNLTQLLEKREKERLKRCESLKHVFSPYLKKGRVVDVILPRAGASVTLRNCIVENVYEDKIGVYVLTSKDIRKIEVDLNLIEEVYQMRAKLNFKVFIKEFEKVQDKDAENGMMNEILKIEKEIAKEAGDGNVDLSICFLCKKPFVFCLSDCSKDLIVGEVISADFDVEALVKKHFAIGSTTEPSPQARDALEYIRNENLKMSYTKKFEEMTKLLDVYHMDECKKMIKVLKSLEYCDETTVLVKGKLACEISSGDELVLTEMIFNGDFTKLPINEFVPLLSCLVFEEWNDEEHVLVEENKKLYGLIEHSVQNVCKALKDHGLPISPKKYLRKFSYELMDVVKMWVDGKTFIQICENTEVFEGSIIRTFKRLEELLKQLSNAARIIGNVELENML</sequence>
<dbReference type="VEuPathDB" id="MicrosporidiaDB:NBO_19g0015"/>
<organism evidence="7 8">
    <name type="scientific">Nosema bombycis (strain CQ1 / CVCC 102059)</name>
    <name type="common">Microsporidian parasite</name>
    <name type="synonym">Pebrine of silkworm</name>
    <dbReference type="NCBI Taxonomy" id="578461"/>
    <lineage>
        <taxon>Eukaryota</taxon>
        <taxon>Fungi</taxon>
        <taxon>Fungi incertae sedis</taxon>
        <taxon>Microsporidia</taxon>
        <taxon>Nosematidae</taxon>
        <taxon>Nosema</taxon>
    </lineage>
</organism>
<dbReference type="InterPro" id="IPR012961">
    <property type="entry name" value="Ski2/MTR4_C"/>
</dbReference>
<dbReference type="OMA" id="NVHRTPD"/>
<keyword evidence="1" id="KW-0547">Nucleotide-binding</keyword>
<proteinExistence type="predicted"/>
<dbReference type="SUPFAM" id="SSF52540">
    <property type="entry name" value="P-loop containing nucleoside triphosphate hydrolases"/>
    <property type="match status" value="1"/>
</dbReference>
<dbReference type="Pfam" id="PF00270">
    <property type="entry name" value="DEAD"/>
    <property type="match status" value="1"/>
</dbReference>
<protein>
    <submittedName>
        <fullName evidence="7">ATP-dependent RNA helicase DOB1</fullName>
    </submittedName>
</protein>
<evidence type="ECO:0000259" key="5">
    <source>
        <dbReference type="PROSITE" id="PS51192"/>
    </source>
</evidence>
<dbReference type="SMART" id="SM01142">
    <property type="entry name" value="DSHCT"/>
    <property type="match status" value="1"/>
</dbReference>
<dbReference type="Proteomes" id="UP000016927">
    <property type="component" value="Unassembled WGS sequence"/>
</dbReference>
<dbReference type="SMART" id="SM00490">
    <property type="entry name" value="HELICc"/>
    <property type="match status" value="1"/>
</dbReference>
<dbReference type="GO" id="GO:0000460">
    <property type="term" value="P:maturation of 5.8S rRNA"/>
    <property type="evidence" value="ECO:0007669"/>
    <property type="project" value="TreeGrafter"/>
</dbReference>
<dbReference type="InterPro" id="IPR027417">
    <property type="entry name" value="P-loop_NTPase"/>
</dbReference>
<dbReference type="GO" id="GO:0004386">
    <property type="term" value="F:helicase activity"/>
    <property type="evidence" value="ECO:0007669"/>
    <property type="project" value="UniProtKB-KW"/>
</dbReference>
<dbReference type="OrthoDB" id="64767at2759"/>
<reference evidence="7 8" key="1">
    <citation type="journal article" date="2013" name="BMC Genomics">
        <title>Comparative genomics of parasitic silkworm microsporidia reveal an association between genome expansion and host adaptation.</title>
        <authorList>
            <person name="Pan G."/>
            <person name="Xu J."/>
            <person name="Li T."/>
            <person name="Xia Q."/>
            <person name="Liu S.L."/>
            <person name="Zhang G."/>
            <person name="Li S."/>
            <person name="Li C."/>
            <person name="Liu H."/>
            <person name="Yang L."/>
            <person name="Liu T."/>
            <person name="Zhang X."/>
            <person name="Wu Z."/>
            <person name="Fan W."/>
            <person name="Dang X."/>
            <person name="Xiang H."/>
            <person name="Tao M."/>
            <person name="Li Y."/>
            <person name="Hu J."/>
            <person name="Li Z."/>
            <person name="Lin L."/>
            <person name="Luo J."/>
            <person name="Geng L."/>
            <person name="Wang L."/>
            <person name="Long M."/>
            <person name="Wan Y."/>
            <person name="He N."/>
            <person name="Zhang Z."/>
            <person name="Lu C."/>
            <person name="Keeling P.J."/>
            <person name="Wang J."/>
            <person name="Xiang Z."/>
            <person name="Zhou Z."/>
        </authorList>
    </citation>
    <scope>NUCLEOTIDE SEQUENCE [LARGE SCALE GENOMIC DNA]</scope>
    <source>
        <strain evidence="8">CQ1 / CVCC 102059</strain>
    </source>
</reference>
<keyword evidence="2" id="KW-0378">Hydrolase</keyword>
<dbReference type="Gene3D" id="3.40.50.300">
    <property type="entry name" value="P-loop containing nucleotide triphosphate hydrolases"/>
    <property type="match status" value="2"/>
</dbReference>
<keyword evidence="8" id="KW-1185">Reference proteome</keyword>
<evidence type="ECO:0000256" key="3">
    <source>
        <dbReference type="ARBA" id="ARBA00022806"/>
    </source>
</evidence>
<dbReference type="GO" id="GO:0005634">
    <property type="term" value="C:nucleus"/>
    <property type="evidence" value="ECO:0007669"/>
    <property type="project" value="TreeGrafter"/>
</dbReference>
<evidence type="ECO:0000256" key="1">
    <source>
        <dbReference type="ARBA" id="ARBA00022741"/>
    </source>
</evidence>
<dbReference type="Pfam" id="PF08148">
    <property type="entry name" value="DSHCT"/>
    <property type="match status" value="1"/>
</dbReference>
<feature type="domain" description="Helicase C-terminal" evidence="6">
    <location>
        <begin position="178"/>
        <end position="371"/>
    </location>
</feature>
<dbReference type="Gene3D" id="1.10.3380.30">
    <property type="match status" value="1"/>
</dbReference>
<keyword evidence="4" id="KW-0067">ATP-binding</keyword>
<evidence type="ECO:0000259" key="6">
    <source>
        <dbReference type="PROSITE" id="PS51194"/>
    </source>
</evidence>
<dbReference type="PANTHER" id="PTHR12131:SF7">
    <property type="entry name" value="EXOSOME RNA HELICASE MTR4"/>
    <property type="match status" value="1"/>
</dbReference>
<name>R0KWQ5_NOSB1</name>
<dbReference type="PANTHER" id="PTHR12131">
    <property type="entry name" value="ATP-DEPENDENT RNA AND DNA HELICASE"/>
    <property type="match status" value="1"/>
</dbReference>
<dbReference type="AlphaFoldDB" id="R0KWQ5"/>
<dbReference type="STRING" id="578461.R0KWQ5"/>
<evidence type="ECO:0000256" key="2">
    <source>
        <dbReference type="ARBA" id="ARBA00022801"/>
    </source>
</evidence>
<evidence type="ECO:0000313" key="8">
    <source>
        <dbReference type="Proteomes" id="UP000016927"/>
    </source>
</evidence>
<dbReference type="InterPro" id="IPR050699">
    <property type="entry name" value="RNA-DNA_Helicase"/>
</dbReference>
<evidence type="ECO:0000256" key="4">
    <source>
        <dbReference type="ARBA" id="ARBA00022840"/>
    </source>
</evidence>